<accession>F6G7Q8</accession>
<proteinExistence type="predicted"/>
<gene>
    <name evidence="1" type="ordered locus">RSPO_m00548</name>
</gene>
<organism evidence="1 2">
    <name type="scientific">Ralstonia solanacearum (strain Po82)</name>
    <dbReference type="NCBI Taxonomy" id="1031711"/>
    <lineage>
        <taxon>Bacteria</taxon>
        <taxon>Pseudomonadati</taxon>
        <taxon>Pseudomonadota</taxon>
        <taxon>Betaproteobacteria</taxon>
        <taxon>Burkholderiales</taxon>
        <taxon>Burkholderiaceae</taxon>
        <taxon>Ralstonia</taxon>
        <taxon>Ralstonia solanacearum species complex</taxon>
    </lineage>
</organism>
<dbReference type="AlphaFoldDB" id="F6G7Q8"/>
<evidence type="ECO:0000313" key="2">
    <source>
        <dbReference type="Proteomes" id="UP000007953"/>
    </source>
</evidence>
<keyword evidence="1" id="KW-0614">Plasmid</keyword>
<protein>
    <submittedName>
        <fullName evidence="1">Uncharacterized protein</fullName>
    </submittedName>
</protein>
<name>F6G7Q8_RALS8</name>
<evidence type="ECO:0000313" key="1">
    <source>
        <dbReference type="EMBL" id="AEG71187.1"/>
    </source>
</evidence>
<geneLocation type="plasmid" evidence="2"/>
<dbReference type="EMBL" id="CP002820">
    <property type="protein sequence ID" value="AEG71187.1"/>
    <property type="molecule type" value="Genomic_DNA"/>
</dbReference>
<dbReference type="HOGENOM" id="CLU_2635522_0_0_4"/>
<reference evidence="1 2" key="1">
    <citation type="journal article" date="2011" name="J. Bacteriol.">
        <title>Complete genome sequence of the plant pathogen Ralstonia solanacearum strain Po82.</title>
        <authorList>
            <person name="Xu J."/>
            <person name="Zheng H.J."/>
            <person name="Liu L."/>
            <person name="Pan Z.C."/>
            <person name="Prior P."/>
            <person name="Tang B."/>
            <person name="Xu J.S."/>
            <person name="Zhang H."/>
            <person name="Tian Q."/>
            <person name="Zhang L.Q."/>
            <person name="Feng J."/>
        </authorList>
    </citation>
    <scope>NUCLEOTIDE SEQUENCE [LARGE SCALE GENOMIC DNA]</scope>
    <source>
        <strain evidence="2">Po82</strain>
    </source>
</reference>
<dbReference type="Proteomes" id="UP000007953">
    <property type="component" value="Plasmid megaplasmid"/>
</dbReference>
<sequence>MLGQPLQRCAGFGSSDASKCVSTLPLELAEISPFFEVGKRVSSRFLHRVYGGRVTDQTELKHDVLMPLVSTAPKQFN</sequence>
<dbReference type="KEGG" id="rsn:RSPO_m00548"/>